<name>A0ABM3QPU9_SPIOL</name>
<organism evidence="1 2">
    <name type="scientific">Spinacia oleracea</name>
    <name type="common">Spinach</name>
    <dbReference type="NCBI Taxonomy" id="3562"/>
    <lineage>
        <taxon>Eukaryota</taxon>
        <taxon>Viridiplantae</taxon>
        <taxon>Streptophyta</taxon>
        <taxon>Embryophyta</taxon>
        <taxon>Tracheophyta</taxon>
        <taxon>Spermatophyta</taxon>
        <taxon>Magnoliopsida</taxon>
        <taxon>eudicotyledons</taxon>
        <taxon>Gunneridae</taxon>
        <taxon>Pentapetalae</taxon>
        <taxon>Caryophyllales</taxon>
        <taxon>Chenopodiaceae</taxon>
        <taxon>Chenopodioideae</taxon>
        <taxon>Anserineae</taxon>
        <taxon>Spinacia</taxon>
    </lineage>
</organism>
<evidence type="ECO:0000313" key="1">
    <source>
        <dbReference type="Proteomes" id="UP000813463"/>
    </source>
</evidence>
<keyword evidence="1" id="KW-1185">Reference proteome</keyword>
<evidence type="ECO:0000313" key="2">
    <source>
        <dbReference type="RefSeq" id="XP_056685388.1"/>
    </source>
</evidence>
<proteinExistence type="predicted"/>
<gene>
    <name evidence="2" type="primary">LOC130461342</name>
</gene>
<sequence length="251" mass="28404">MSITFIFNVFTFIHNLTLRKFERFTALVEKCERLKCPNKPNWVKPKIANPKLSPFSPFQFHVKNQNTKPFSSHVASLLLSTCFLLPHAIHHQPVAQPHKRRAAQPPATFFSLLLRETPSPLLCFFSSCLLPFSTSLQLSTTVAATSPPTTVLPSTVVLPTAASSPTYCRTTSQTTIFLFPFFCFPRCSLASHHHRGSPPIPPATCAACHRNFPAARRRSSSLLWRRILFRRLLKVLKWHMISLLAQVSKDQ</sequence>
<dbReference type="GeneID" id="130461342"/>
<reference evidence="1" key="1">
    <citation type="journal article" date="2021" name="Nat. Commun.">
        <title>Genomic analyses provide insights into spinach domestication and the genetic basis of agronomic traits.</title>
        <authorList>
            <person name="Cai X."/>
            <person name="Sun X."/>
            <person name="Xu C."/>
            <person name="Sun H."/>
            <person name="Wang X."/>
            <person name="Ge C."/>
            <person name="Zhang Z."/>
            <person name="Wang Q."/>
            <person name="Fei Z."/>
            <person name="Jiao C."/>
            <person name="Wang Q."/>
        </authorList>
    </citation>
    <scope>NUCLEOTIDE SEQUENCE [LARGE SCALE GENOMIC DNA]</scope>
    <source>
        <strain evidence="1">cv. Varoflay</strain>
    </source>
</reference>
<accession>A0ABM3QPU9</accession>
<dbReference type="RefSeq" id="XP_056685388.1">
    <property type="nucleotide sequence ID" value="XM_056829410.1"/>
</dbReference>
<reference evidence="2" key="2">
    <citation type="submission" date="2025-08" db="UniProtKB">
        <authorList>
            <consortium name="RefSeq"/>
        </authorList>
    </citation>
    <scope>IDENTIFICATION</scope>
    <source>
        <tissue evidence="2">Leaf</tissue>
    </source>
</reference>
<dbReference type="Proteomes" id="UP000813463">
    <property type="component" value="Chromosome 5"/>
</dbReference>
<protein>
    <submittedName>
        <fullName evidence="2">Uncharacterized protein</fullName>
    </submittedName>
</protein>